<evidence type="ECO:0000259" key="7">
    <source>
        <dbReference type="PROSITE" id="PS51123"/>
    </source>
</evidence>
<dbReference type="EMBL" id="JASBRG010000007">
    <property type="protein sequence ID" value="MDI3320336.1"/>
    <property type="molecule type" value="Genomic_DNA"/>
</dbReference>
<dbReference type="PANTHER" id="PTHR30329">
    <property type="entry name" value="STATOR ELEMENT OF FLAGELLAR MOTOR COMPLEX"/>
    <property type="match status" value="1"/>
</dbReference>
<comment type="subcellular location">
    <subcellularLocation>
        <location evidence="1">Cell outer membrane</location>
    </subcellularLocation>
</comment>
<keyword evidence="6" id="KW-0732">Signal</keyword>
<evidence type="ECO:0000256" key="4">
    <source>
        <dbReference type="PROSITE-ProRule" id="PRU00473"/>
    </source>
</evidence>
<dbReference type="InterPro" id="IPR006665">
    <property type="entry name" value="OmpA-like"/>
</dbReference>
<accession>A0ABT6RCP8</accession>
<reference evidence="8 9" key="1">
    <citation type="submission" date="2023-05" db="EMBL/GenBank/DDBJ databases">
        <title>Genome sequence of Pinibacter sp. MAH-24.</title>
        <authorList>
            <person name="Huq M.A."/>
        </authorList>
    </citation>
    <scope>NUCLEOTIDE SEQUENCE [LARGE SCALE GENOMIC DNA]</scope>
    <source>
        <strain evidence="8 9">MAH-24</strain>
    </source>
</reference>
<dbReference type="Proteomes" id="UP001226434">
    <property type="component" value="Unassembled WGS sequence"/>
</dbReference>
<dbReference type="InterPro" id="IPR036737">
    <property type="entry name" value="OmpA-like_sf"/>
</dbReference>
<dbReference type="Pfam" id="PF00691">
    <property type="entry name" value="OmpA"/>
    <property type="match status" value="1"/>
</dbReference>
<dbReference type="Gene3D" id="3.30.1330.60">
    <property type="entry name" value="OmpA-like domain"/>
    <property type="match status" value="1"/>
</dbReference>
<dbReference type="PRINTS" id="PR01021">
    <property type="entry name" value="OMPADOMAIN"/>
</dbReference>
<feature type="compositionally biased region" description="Polar residues" evidence="5">
    <location>
        <begin position="73"/>
        <end position="83"/>
    </location>
</feature>
<evidence type="ECO:0000256" key="2">
    <source>
        <dbReference type="ARBA" id="ARBA00023136"/>
    </source>
</evidence>
<evidence type="ECO:0000313" key="8">
    <source>
        <dbReference type="EMBL" id="MDI3320336.1"/>
    </source>
</evidence>
<evidence type="ECO:0000313" key="9">
    <source>
        <dbReference type="Proteomes" id="UP001226434"/>
    </source>
</evidence>
<feature type="compositionally biased region" description="Gly residues" evidence="5">
    <location>
        <begin position="316"/>
        <end position="326"/>
    </location>
</feature>
<gene>
    <name evidence="8" type="ORF">QJ048_11160</name>
</gene>
<feature type="signal peptide" evidence="6">
    <location>
        <begin position="1"/>
        <end position="19"/>
    </location>
</feature>
<feature type="domain" description="OmpA-like" evidence="7">
    <location>
        <begin position="340"/>
        <end position="458"/>
    </location>
</feature>
<protein>
    <submittedName>
        <fullName evidence="8">OmpA family protein</fullName>
    </submittedName>
</protein>
<sequence>MKRLFSIAVFSIISVMATAQEEQNHPLPHIDTAVNIDSMLVKQRQKIDSTPVNVNPEAKPFITKLKTKPASDSARSAQESDAPQKSYDDRWFISPGLRVQVQDYSLANKGDHSDVDGASAVPFGKKTNASIAVSVYRNLSKRFSVSGDIGLSFGHVATTTANVTKTESKTYNVVTGTMYYHLLEDKNKLQPFISAGVYHLAGDAPYTSAPLGGGVKYHGNGMMVTAQVAYAYSISTNIKNMNPMMYSIGIYLPFKGKKKPTVQETIDNAKTQEKKKDTTTSALAMLKKGSPFGAIPNISILIMMPPFEAKGKKGRNGIGGDNGVDDGGISQASNKTDVENAFNYPPLTKYTIYFNYDLGVLTSGAFGVLDQVVYQLKTNDNMYVDLLGYTDLKGSEVYNQELSKKRAQVAFDYLKSRGIPDARMFMNYFGKDNPVVNTNDPNAAWRNRRTEIVIYEKK</sequence>
<evidence type="ECO:0000256" key="3">
    <source>
        <dbReference type="ARBA" id="ARBA00023237"/>
    </source>
</evidence>
<keyword evidence="3" id="KW-0998">Cell outer membrane</keyword>
<keyword evidence="2 4" id="KW-0472">Membrane</keyword>
<dbReference type="InterPro" id="IPR006664">
    <property type="entry name" value="OMP_bac"/>
</dbReference>
<dbReference type="Gene3D" id="2.40.160.20">
    <property type="match status" value="1"/>
</dbReference>
<dbReference type="PANTHER" id="PTHR30329:SF21">
    <property type="entry name" value="LIPOPROTEIN YIAD-RELATED"/>
    <property type="match status" value="1"/>
</dbReference>
<feature type="region of interest" description="Disordered" evidence="5">
    <location>
        <begin position="64"/>
        <end position="87"/>
    </location>
</feature>
<dbReference type="CDD" id="cd07185">
    <property type="entry name" value="OmpA_C-like"/>
    <property type="match status" value="1"/>
</dbReference>
<comment type="caution">
    <text evidence="8">The sequence shown here is derived from an EMBL/GenBank/DDBJ whole genome shotgun (WGS) entry which is preliminary data.</text>
</comment>
<evidence type="ECO:0000256" key="1">
    <source>
        <dbReference type="ARBA" id="ARBA00004442"/>
    </source>
</evidence>
<organism evidence="8 9">
    <name type="scientific">Pinibacter soli</name>
    <dbReference type="NCBI Taxonomy" id="3044211"/>
    <lineage>
        <taxon>Bacteria</taxon>
        <taxon>Pseudomonadati</taxon>
        <taxon>Bacteroidota</taxon>
        <taxon>Chitinophagia</taxon>
        <taxon>Chitinophagales</taxon>
        <taxon>Chitinophagaceae</taxon>
        <taxon>Pinibacter</taxon>
    </lineage>
</organism>
<name>A0ABT6RCP8_9BACT</name>
<feature type="chain" id="PRO_5047334577" evidence="6">
    <location>
        <begin position="20"/>
        <end position="458"/>
    </location>
</feature>
<proteinExistence type="predicted"/>
<dbReference type="PROSITE" id="PS51123">
    <property type="entry name" value="OMPA_2"/>
    <property type="match status" value="1"/>
</dbReference>
<keyword evidence="9" id="KW-1185">Reference proteome</keyword>
<dbReference type="InterPro" id="IPR050330">
    <property type="entry name" value="Bact_OuterMem_StrucFunc"/>
</dbReference>
<feature type="region of interest" description="Disordered" evidence="5">
    <location>
        <begin position="313"/>
        <end position="332"/>
    </location>
</feature>
<evidence type="ECO:0000256" key="6">
    <source>
        <dbReference type="SAM" id="SignalP"/>
    </source>
</evidence>
<dbReference type="SUPFAM" id="SSF103088">
    <property type="entry name" value="OmpA-like"/>
    <property type="match status" value="1"/>
</dbReference>
<dbReference type="RefSeq" id="WP_282334433.1">
    <property type="nucleotide sequence ID" value="NZ_JASBRG010000007.1"/>
</dbReference>
<evidence type="ECO:0000256" key="5">
    <source>
        <dbReference type="SAM" id="MobiDB-lite"/>
    </source>
</evidence>